<evidence type="ECO:0000313" key="12">
    <source>
        <dbReference type="Proteomes" id="UP000494163"/>
    </source>
</evidence>
<feature type="domain" description="TFIIF beta subunit HTH" evidence="9">
    <location>
        <begin position="173"/>
        <end position="234"/>
    </location>
</feature>
<evidence type="ECO:0000256" key="3">
    <source>
        <dbReference type="ARBA" id="ARBA00020815"/>
    </source>
</evidence>
<dbReference type="EMBL" id="CP012524">
    <property type="protein sequence ID" value="ALC41332.1"/>
    <property type="molecule type" value="Genomic_DNA"/>
</dbReference>
<dbReference type="OMA" id="HAHNKDD"/>
<name>A0A0M4EUX6_DROBS</name>
<evidence type="ECO:0000256" key="1">
    <source>
        <dbReference type="ARBA" id="ARBA00004123"/>
    </source>
</evidence>
<dbReference type="AlphaFoldDB" id="A0A0M4EUX6"/>
<dbReference type="Pfam" id="PF02270">
    <property type="entry name" value="TFIIF_beta"/>
    <property type="match status" value="1"/>
</dbReference>
<evidence type="ECO:0000256" key="2">
    <source>
        <dbReference type="ARBA" id="ARBA00009543"/>
    </source>
</evidence>
<evidence type="ECO:0000259" key="10">
    <source>
        <dbReference type="Pfam" id="PF17683"/>
    </source>
</evidence>
<dbReference type="Pfam" id="PF17683">
    <property type="entry name" value="TFIIF_beta_N"/>
    <property type="match status" value="1"/>
</dbReference>
<dbReference type="SUPFAM" id="SSF46785">
    <property type="entry name" value="Winged helix' DNA-binding domain"/>
    <property type="match status" value="1"/>
</dbReference>
<dbReference type="OrthoDB" id="26094at2759"/>
<keyword evidence="4" id="KW-0805">Transcription regulation</keyword>
<evidence type="ECO:0000256" key="8">
    <source>
        <dbReference type="ARBA" id="ARBA00033388"/>
    </source>
</evidence>
<feature type="domain" description="TFIIF beta subunit N-terminal" evidence="10">
    <location>
        <begin position="18"/>
        <end position="83"/>
    </location>
</feature>
<dbReference type="GO" id="GO:0005674">
    <property type="term" value="C:transcription factor TFIIF complex"/>
    <property type="evidence" value="ECO:0007669"/>
    <property type="project" value="InterPro"/>
</dbReference>
<dbReference type="CDD" id="cd07980">
    <property type="entry name" value="TFIIF_beta"/>
    <property type="match status" value="1"/>
</dbReference>
<evidence type="ECO:0000256" key="7">
    <source>
        <dbReference type="ARBA" id="ARBA00023242"/>
    </source>
</evidence>
<dbReference type="InterPro" id="IPR003196">
    <property type="entry name" value="TFIIF_beta"/>
</dbReference>
<dbReference type="Proteomes" id="UP000494163">
    <property type="component" value="Chromosome 2R"/>
</dbReference>
<dbReference type="GO" id="GO:0006368">
    <property type="term" value="P:transcription elongation by RNA polymerase II"/>
    <property type="evidence" value="ECO:0007669"/>
    <property type="project" value="UniProtKB-ARBA"/>
</dbReference>
<organism evidence="11 12">
    <name type="scientific">Drosophila busckii</name>
    <name type="common">Fruit fly</name>
    <dbReference type="NCBI Taxonomy" id="30019"/>
    <lineage>
        <taxon>Eukaryota</taxon>
        <taxon>Metazoa</taxon>
        <taxon>Ecdysozoa</taxon>
        <taxon>Arthropoda</taxon>
        <taxon>Hexapoda</taxon>
        <taxon>Insecta</taxon>
        <taxon>Pterygota</taxon>
        <taxon>Neoptera</taxon>
        <taxon>Endopterygota</taxon>
        <taxon>Diptera</taxon>
        <taxon>Brachycera</taxon>
        <taxon>Muscomorpha</taxon>
        <taxon>Ephydroidea</taxon>
        <taxon>Drosophilidae</taxon>
        <taxon>Drosophila</taxon>
    </lineage>
</organism>
<proteinExistence type="inferred from homology"/>
<sequence length="250" mass="28820">MSEENSRKRKTDMKLNSRSMWLVKMPNYVAQMWEQAPSDMEVATVRMQTGKSPVQVQLILSKELLALSPTQPIATELDLKISKSPSSAQRAGIFSTGDGETSIEGWVSHKMDCQPVCNAKYFEMKKESLRTSKHQRGAEPLVNFVKNYKPVSNHIENIEDAKRRKEAAGKCLNKETIMELLFQAFEKHQYYTLKDLQFITKQSTFILKAILKDIGDYGKDPAHKLMWELKEEYRHYQRQETSSKPATKQP</sequence>
<dbReference type="InterPro" id="IPR011039">
    <property type="entry name" value="TFIIF_interaction"/>
</dbReference>
<evidence type="ECO:0000259" key="9">
    <source>
        <dbReference type="Pfam" id="PF02270"/>
    </source>
</evidence>
<dbReference type="PANTHER" id="PTHR10445:SF0">
    <property type="entry name" value="GENERAL TRANSCRIPTION FACTOR IIF SUBUNIT 2"/>
    <property type="match status" value="1"/>
</dbReference>
<keyword evidence="6" id="KW-0804">Transcription</keyword>
<comment type="similarity">
    <text evidence="2">Belongs to the TFIIF beta subunit family.</text>
</comment>
<dbReference type="Gene3D" id="1.10.10.10">
    <property type="entry name" value="Winged helix-like DNA-binding domain superfamily/Winged helix DNA-binding domain"/>
    <property type="match status" value="1"/>
</dbReference>
<dbReference type="InterPro" id="IPR040450">
    <property type="entry name" value="TFIIF_beta_HTH"/>
</dbReference>
<dbReference type="SMR" id="A0A0M4EUX6"/>
<dbReference type="InterPro" id="IPR040504">
    <property type="entry name" value="TFIIF_beta_N"/>
</dbReference>
<evidence type="ECO:0000256" key="6">
    <source>
        <dbReference type="ARBA" id="ARBA00023163"/>
    </source>
</evidence>
<keyword evidence="7" id="KW-0539">Nucleus</keyword>
<comment type="subcellular location">
    <subcellularLocation>
        <location evidence="1">Nucleus</location>
    </subcellularLocation>
</comment>
<dbReference type="GO" id="GO:0006367">
    <property type="term" value="P:transcription initiation at RNA polymerase II promoter"/>
    <property type="evidence" value="ECO:0007669"/>
    <property type="project" value="InterPro"/>
</dbReference>
<evidence type="ECO:0000256" key="5">
    <source>
        <dbReference type="ARBA" id="ARBA00023125"/>
    </source>
</evidence>
<dbReference type="SUPFAM" id="SSF50916">
    <property type="entry name" value="Rap30/74 interaction domains"/>
    <property type="match status" value="1"/>
</dbReference>
<dbReference type="FunFam" id="1.10.10.10:FF:000035">
    <property type="entry name" value="General transcription factor IIF subunit 2"/>
    <property type="match status" value="1"/>
</dbReference>
<protein>
    <recommendedName>
        <fullName evidence="3">General transcription factor IIF subunit 2</fullName>
    </recommendedName>
    <alternativeName>
        <fullName evidence="8">Transcription initiation factor IIF subunit beta</fullName>
    </alternativeName>
</protein>
<dbReference type="InterPro" id="IPR036388">
    <property type="entry name" value="WH-like_DNA-bd_sf"/>
</dbReference>
<evidence type="ECO:0000256" key="4">
    <source>
        <dbReference type="ARBA" id="ARBA00023015"/>
    </source>
</evidence>
<dbReference type="InterPro" id="IPR036390">
    <property type="entry name" value="WH_DNA-bd_sf"/>
</dbReference>
<keyword evidence="12" id="KW-1185">Reference proteome</keyword>
<dbReference type="GO" id="GO:0003677">
    <property type="term" value="F:DNA binding"/>
    <property type="evidence" value="ECO:0007669"/>
    <property type="project" value="UniProtKB-KW"/>
</dbReference>
<dbReference type="PANTHER" id="PTHR10445">
    <property type="entry name" value="GENERAL TRANSCRIPTION FACTOR IIF SUBUNIT 2"/>
    <property type="match status" value="1"/>
</dbReference>
<dbReference type="STRING" id="30019.A0A0M4EUX6"/>
<reference evidence="11 12" key="1">
    <citation type="submission" date="2015-08" db="EMBL/GenBank/DDBJ databases">
        <title>Ancestral chromatin configuration constrains chromatin evolution on differentiating sex chromosomes in Drosophila.</title>
        <authorList>
            <person name="Zhou Q."/>
            <person name="Bachtrog D."/>
        </authorList>
    </citation>
    <scope>NUCLEOTIDE SEQUENCE [LARGE SCALE GENOMIC DNA]</scope>
    <source>
        <tissue evidence="11">Whole larvae</tissue>
    </source>
</reference>
<accession>A0A0M4EUX6</accession>
<evidence type="ECO:0000313" key="11">
    <source>
        <dbReference type="EMBL" id="ALC41332.1"/>
    </source>
</evidence>
<keyword evidence="5" id="KW-0238">DNA-binding</keyword>
<gene>
    <name evidence="11" type="ORF">Dbus_chr2Rg911</name>
</gene>